<reference evidence="1 2" key="1">
    <citation type="journal article" date="2019" name="Sci. Rep.">
        <title>Orb-weaving spider Araneus ventricosus genome elucidates the spidroin gene catalogue.</title>
        <authorList>
            <person name="Kono N."/>
            <person name="Nakamura H."/>
            <person name="Ohtoshi R."/>
            <person name="Moran D.A.P."/>
            <person name="Shinohara A."/>
            <person name="Yoshida Y."/>
            <person name="Fujiwara M."/>
            <person name="Mori M."/>
            <person name="Tomita M."/>
            <person name="Arakawa K."/>
        </authorList>
    </citation>
    <scope>NUCLEOTIDE SEQUENCE [LARGE SCALE GENOMIC DNA]</scope>
</reference>
<protein>
    <submittedName>
        <fullName evidence="1">Uncharacterized protein</fullName>
    </submittedName>
</protein>
<comment type="caution">
    <text evidence="1">The sequence shown here is derived from an EMBL/GenBank/DDBJ whole genome shotgun (WGS) entry which is preliminary data.</text>
</comment>
<keyword evidence="2" id="KW-1185">Reference proteome</keyword>
<sequence length="142" mass="15910">MVKICQCCDQECIGAGTPFRHCLSFMRNMITHILSFILGERFEEKLGRGKTGRDPQNSLNFVEVKIVVGAVSEVTVEDDKNRVLEKEMEPPPIRYHSPSEGQFVGGAFLISKDSSCSVTSPPRKQAINIWNSVLERLRAITI</sequence>
<proteinExistence type="predicted"/>
<name>A0A4Y2RIX8_ARAVE</name>
<evidence type="ECO:0000313" key="2">
    <source>
        <dbReference type="Proteomes" id="UP000499080"/>
    </source>
</evidence>
<gene>
    <name evidence="1" type="ORF">AVEN_93315_1</name>
</gene>
<accession>A0A4Y2RIX8</accession>
<dbReference type="Proteomes" id="UP000499080">
    <property type="component" value="Unassembled WGS sequence"/>
</dbReference>
<evidence type="ECO:0000313" key="1">
    <source>
        <dbReference type="EMBL" id="GBN75591.1"/>
    </source>
</evidence>
<organism evidence="1 2">
    <name type="scientific">Araneus ventricosus</name>
    <name type="common">Orbweaver spider</name>
    <name type="synonym">Epeira ventricosa</name>
    <dbReference type="NCBI Taxonomy" id="182803"/>
    <lineage>
        <taxon>Eukaryota</taxon>
        <taxon>Metazoa</taxon>
        <taxon>Ecdysozoa</taxon>
        <taxon>Arthropoda</taxon>
        <taxon>Chelicerata</taxon>
        <taxon>Arachnida</taxon>
        <taxon>Araneae</taxon>
        <taxon>Araneomorphae</taxon>
        <taxon>Entelegynae</taxon>
        <taxon>Araneoidea</taxon>
        <taxon>Araneidae</taxon>
        <taxon>Araneus</taxon>
    </lineage>
</organism>
<dbReference type="EMBL" id="BGPR01017252">
    <property type="protein sequence ID" value="GBN75591.1"/>
    <property type="molecule type" value="Genomic_DNA"/>
</dbReference>
<dbReference type="AlphaFoldDB" id="A0A4Y2RIX8"/>